<accession>A0ACC2PCQ6</accession>
<sequence>MADQQDQSSTGGSVEKTSASADTSKPKGKSSSSAGSSGYRKRHNNSSVQINLEEKRRRQACGEPQPLQVPPHKHQRAVESSKGESRLKNERRSNGANLECSLDTDWRQQQKTHQTNCHSSINSARVRTSRANFQELNSAPVDCVASRTRSRTPQNSQSSSRGTNSVLEPALASGATGTSKKSSFSNNNIPSNNSISSHPSTSKGIRGAKVHQGVSGCQQQQQLNNVGGVSGAGGGGAQALGARAGGIRVGNAASSASGSESGGGALTAAAAAAAVAAAAHDPGGPPPPGSVAASVHQQQQQQHHHGLANHYHHHHHHHAQQHHGLHHPQLQQQQHPQQYQPHHHPQQQQLQYGASSVVPIGPSGGSLVAAAAAAAAAAVHNTSGFGGPASSGPPQHKHLLRSRVKLANEQMKDLAAAAGGKAHKYHKKDGSSSRHRSSSRARKAAALDPASNLGVSSAAASVGLEFLMSSAATGMAAAAASLANGAVQLQQQSALVSSTGVATATGQAIPASLVPGGVAAGGGLEDDVAALAASQAAAATTGLVSGGPSGVAAGGSATASAAAVAAAAAAAAAADSESDDGEVGRLQALLEARGLPPHVFGALGPRMQHLLNRSMGASSAAKAQQLLAGLQAVDDEGEQLQAVIGMGEILVMGNEDTLTGFPVKQVVAALINLLSIEHNFVIMTHACRALTYMMEALPRSSTVVVDAVPVFLQKLESIECMDVAEQCLTALAMLSRRHSKTILHAGGVSACLKFVDFFNIAAQRAALTITANCCQNLHPDDFHLVADSLPLLTTRLSNQDKKSVECVCQAFSRLVDSFQHDDAMLYKIVNAELLQNLQQLLMITPPVNSIGNFITVLRMLSVISNRCSDLAILLLQQNIAFTLSYLLTGSLDVKIEDVELVSRSPQELFEITCLIEELMPPLPVEGIFNVDSLLDRTSSQQETVQWEWRDERQCCHPFSSIDSRIIEMAFQNGEDEICLSTLGRTYTIDLTVMKQINEDIGVARSIFRRVNAQPAEGDNVPSSSSNSFVVPLVVKVNDCVVTFIRTLFSVLYEVYSSSAGPAVKCKCLRALLRMLYYSPSDLLKEMLKNQVVSSHIAGMLASQDLRIVIGALQMANILMTRLPHVFRVHFYREGVLHQVRQLADPDIPLGVSPPKCSSGTLPTTPQPGPSSTLLAPTMTLSSSNALSPVASPTNNGNILFGAMATSQIKPNLAATMETRSKTDSSVNVEDATTPPNAHLKLGDVLKRKRQNKKGKLSRLGSSSSSSSSNSTPQQAQQPESLFTGFTPKNSRFLGNLNPARWGKKSSSPSNTNDKRDSSSSTSLSKPPSNPSLTGSNREKAKTWVRDEAQQFLVRYQLDTPCAHPALTVLSRLTAAIQRLQSTDLEEMYSALTELRDVVLESDISPFEMNHSGLIRALLNYLTMMDVPGNRYDRLKMFWKLFAEPTILKDSSIDSRAGAFGALVSKLNSCVSQLEQFPVKVHDLPAGSGTGRGGTSALKFFNTHQLKCNLQRHPECNNLKQWKGGTVKVDPLALIQTIERYLMVRGYGRIRDADAMVSDDDNSEDDIDDTLAAVVISQGSAKHKLQFLIGDEILPFNMTVYQAVRQFSCSGLDQSEADADSEPPLGHDAVWVQTHTIYYRPVPEEQSSATSKPGSSSQSSSRKGKGKSTKISSKRKEDSLWLEGTIPQQRCPLTPYLTPTLPAVVTISDAALDGLCLLRLLYALNHNWGSILTHSKGLLPLHEFINNKIAAKASRQLQDPLVIMTGNLPSWLQQIATVCPFLFPFETRQLLFYATSFDRDRALQRLLDSAPELSGSDSQERVTPRLERRKRTISRTDILKQAEQVIQDLASSKALLEVQYVNEVGTGLGPTLEFYALVSKELQRAELELWHGSSNPTEQGYVHINQGLFPAPIPWNTKVSHLAKLKTKFKFLGKFMAKAIYDSRMLDLPFSLTFYRWLLGEEHALGLSDLAYVDPDVYRTLYKLQDVARRKEMIERDHSLRPSEKSQLIDALDLDGCRIVDLGLVFQLPGYDNVELRKNGSDISVTIHNLDHYLKLSVHWYLYEGVFRQMEAFREGFESVFPLTQLRLFFPEELEAVFCGHAQNGGKWDIKTLSDCCRTDHGYTPDSRAIRFLYEVMSEYTNEEQRQFVQFVTGSPRLPVGGFKSLTPPLTIVRKDVSMKPDEFLPSVMTCVNYLKLPDYSSLDIMREKLRIAAQEGQHSFHLS</sequence>
<keyword evidence="2" id="KW-1185">Reference proteome</keyword>
<evidence type="ECO:0000313" key="2">
    <source>
        <dbReference type="Proteomes" id="UP001239111"/>
    </source>
</evidence>
<proteinExistence type="predicted"/>
<reference evidence="1" key="1">
    <citation type="submission" date="2023-04" db="EMBL/GenBank/DDBJ databases">
        <title>A chromosome-level genome assembly of the parasitoid wasp Eretmocerus hayati.</title>
        <authorList>
            <person name="Zhong Y."/>
            <person name="Liu S."/>
            <person name="Liu Y."/>
        </authorList>
    </citation>
    <scope>NUCLEOTIDE SEQUENCE</scope>
    <source>
        <strain evidence="1">ZJU_SS_LIU_2023</strain>
    </source>
</reference>
<comment type="caution">
    <text evidence="1">The sequence shown here is derived from an EMBL/GenBank/DDBJ whole genome shotgun (WGS) entry which is preliminary data.</text>
</comment>
<organism evidence="1 2">
    <name type="scientific">Eretmocerus hayati</name>
    <dbReference type="NCBI Taxonomy" id="131215"/>
    <lineage>
        <taxon>Eukaryota</taxon>
        <taxon>Metazoa</taxon>
        <taxon>Ecdysozoa</taxon>
        <taxon>Arthropoda</taxon>
        <taxon>Hexapoda</taxon>
        <taxon>Insecta</taxon>
        <taxon>Pterygota</taxon>
        <taxon>Neoptera</taxon>
        <taxon>Endopterygota</taxon>
        <taxon>Hymenoptera</taxon>
        <taxon>Apocrita</taxon>
        <taxon>Proctotrupomorpha</taxon>
        <taxon>Chalcidoidea</taxon>
        <taxon>Aphelinidae</taxon>
        <taxon>Aphelininae</taxon>
        <taxon>Eretmocerus</taxon>
    </lineage>
</organism>
<dbReference type="Proteomes" id="UP001239111">
    <property type="component" value="Chromosome 2"/>
</dbReference>
<name>A0ACC2PCQ6_9HYME</name>
<gene>
    <name evidence="1" type="ORF">QAD02_016378</name>
</gene>
<protein>
    <submittedName>
        <fullName evidence="1">Uncharacterized protein</fullName>
    </submittedName>
</protein>
<dbReference type="EMBL" id="CM056742">
    <property type="protein sequence ID" value="KAJ8680591.1"/>
    <property type="molecule type" value="Genomic_DNA"/>
</dbReference>
<evidence type="ECO:0000313" key="1">
    <source>
        <dbReference type="EMBL" id="KAJ8680591.1"/>
    </source>
</evidence>